<evidence type="ECO:0000313" key="4">
    <source>
        <dbReference type="Proteomes" id="UP000322822"/>
    </source>
</evidence>
<dbReference type="Gene3D" id="3.40.50.1820">
    <property type="entry name" value="alpha/beta hydrolase"/>
    <property type="match status" value="1"/>
</dbReference>
<dbReference type="Pfam" id="PF00756">
    <property type="entry name" value="Esterase"/>
    <property type="match status" value="1"/>
</dbReference>
<gene>
    <name evidence="3" type="ORF">FOB72_30980</name>
</gene>
<dbReference type="InterPro" id="IPR052558">
    <property type="entry name" value="Siderophore_Hydrolase_D"/>
</dbReference>
<evidence type="ECO:0000313" key="3">
    <source>
        <dbReference type="EMBL" id="QET06320.1"/>
    </source>
</evidence>
<evidence type="ECO:0000256" key="2">
    <source>
        <dbReference type="ARBA" id="ARBA00022801"/>
    </source>
</evidence>
<dbReference type="Proteomes" id="UP000322822">
    <property type="component" value="Chromosome 2"/>
</dbReference>
<dbReference type="InterPro" id="IPR029058">
    <property type="entry name" value="AB_hydrolase_fold"/>
</dbReference>
<dbReference type="SUPFAM" id="SSF53474">
    <property type="entry name" value="alpha/beta-Hydrolases"/>
    <property type="match status" value="1"/>
</dbReference>
<dbReference type="PANTHER" id="PTHR40841">
    <property type="entry name" value="SIDEROPHORE TRIACETYLFUSARININE C ESTERASE"/>
    <property type="match status" value="1"/>
</dbReference>
<reference evidence="3 4" key="1">
    <citation type="submission" date="2019-09" db="EMBL/GenBank/DDBJ databases">
        <title>FDA dAtabase for Regulatory Grade micrObial Sequences (FDA-ARGOS): Supporting development and validation of Infectious Disease Dx tests.</title>
        <authorList>
            <person name="Sciortino C."/>
            <person name="Tallon L."/>
            <person name="Sadzewicz L."/>
            <person name="Vavikolanu K."/>
            <person name="Mehta A."/>
            <person name="Aluvathingal J."/>
            <person name="Nadendla S."/>
            <person name="Nandy P."/>
            <person name="Geyer C."/>
            <person name="Yan Y."/>
            <person name="Sichtig H."/>
        </authorList>
    </citation>
    <scope>NUCLEOTIDE SEQUENCE [LARGE SCALE GENOMIC DNA]</scope>
    <source>
        <strain evidence="3 4">FDAARGOS_664</strain>
    </source>
</reference>
<accession>A0A5P2HGW7</accession>
<dbReference type="AlphaFoldDB" id="A0A5P2HGW7"/>
<evidence type="ECO:0000256" key="1">
    <source>
        <dbReference type="ARBA" id="ARBA00005622"/>
    </source>
</evidence>
<comment type="similarity">
    <text evidence="1">Belongs to the esterase D family.</text>
</comment>
<name>A0A5P2HGW7_9BURK</name>
<keyword evidence="2 3" id="KW-0378">Hydrolase</keyword>
<dbReference type="OrthoDB" id="9784036at2"/>
<protein>
    <submittedName>
        <fullName evidence="3">Alpha/beta hydrolase</fullName>
    </submittedName>
</protein>
<dbReference type="InterPro" id="IPR000801">
    <property type="entry name" value="Esterase-like"/>
</dbReference>
<dbReference type="GO" id="GO:0016788">
    <property type="term" value="F:hydrolase activity, acting on ester bonds"/>
    <property type="evidence" value="ECO:0007669"/>
    <property type="project" value="TreeGrafter"/>
</dbReference>
<organism evidence="3 4">
    <name type="scientific">Cupriavidus pauculus</name>
    <dbReference type="NCBI Taxonomy" id="82633"/>
    <lineage>
        <taxon>Bacteria</taxon>
        <taxon>Pseudomonadati</taxon>
        <taxon>Pseudomonadota</taxon>
        <taxon>Betaproteobacteria</taxon>
        <taxon>Burkholderiales</taxon>
        <taxon>Burkholderiaceae</taxon>
        <taxon>Cupriavidus</taxon>
    </lineage>
</organism>
<proteinExistence type="inferred from homology"/>
<sequence length="307" mass="33427">MLDSRSWRAKMEIIEKHRDTLVSGSEVWLVRPDHIDDVLRICVTPNRVPQAGTLGALVVATDAELSGGALISTIKSCAVGLDLPLVYGVSVGYPLDANPPFAIKRNRELTTSWPAFEPVTPAFMGLPGMAPTGGAEAFLDFLADELMPALADTFPVDLGEATLTGQSFGGFFVLYALLHRPEAFRRYLAVSPSLWWDDHALLDVAARVVAESPAPAAQVYLCAGELEHRARFGLQFGGPMPDAIRGVVQSALGRTDMPGDMFMMKQILQGWHNDRFSVEAHVYPEESHESIMGAAFSRGLRRLHGTL</sequence>
<dbReference type="EMBL" id="CP044067">
    <property type="protein sequence ID" value="QET06320.1"/>
    <property type="molecule type" value="Genomic_DNA"/>
</dbReference>
<dbReference type="PANTHER" id="PTHR40841:SF2">
    <property type="entry name" value="SIDEROPHORE-DEGRADING ESTERASE (EUROFUNG)"/>
    <property type="match status" value="1"/>
</dbReference>